<evidence type="ECO:0000313" key="3">
    <source>
        <dbReference type="Proteomes" id="UP001162480"/>
    </source>
</evidence>
<organism evidence="2 3">
    <name type="scientific">Octopus vulgaris</name>
    <name type="common">Common octopus</name>
    <dbReference type="NCBI Taxonomy" id="6645"/>
    <lineage>
        <taxon>Eukaryota</taxon>
        <taxon>Metazoa</taxon>
        <taxon>Spiralia</taxon>
        <taxon>Lophotrochozoa</taxon>
        <taxon>Mollusca</taxon>
        <taxon>Cephalopoda</taxon>
        <taxon>Coleoidea</taxon>
        <taxon>Octopodiformes</taxon>
        <taxon>Octopoda</taxon>
        <taxon>Incirrata</taxon>
        <taxon>Octopodidae</taxon>
        <taxon>Octopus</taxon>
    </lineage>
</organism>
<feature type="compositionally biased region" description="Basic and acidic residues" evidence="1">
    <location>
        <begin position="1"/>
        <end position="16"/>
    </location>
</feature>
<protein>
    <submittedName>
        <fullName evidence="2">Uncharacterized protein</fullName>
    </submittedName>
</protein>
<feature type="region of interest" description="Disordered" evidence="1">
    <location>
        <begin position="1"/>
        <end position="23"/>
    </location>
</feature>
<name>A0AA36B0X7_OCTVU</name>
<dbReference type="AlphaFoldDB" id="A0AA36B0X7"/>
<keyword evidence="3" id="KW-1185">Reference proteome</keyword>
<dbReference type="EMBL" id="OX597820">
    <property type="protein sequence ID" value="CAI9725905.1"/>
    <property type="molecule type" value="Genomic_DNA"/>
</dbReference>
<proteinExistence type="predicted"/>
<dbReference type="Proteomes" id="UP001162480">
    <property type="component" value="Chromosome 7"/>
</dbReference>
<sequence>MAEKKREREKERKQQTSEDEMVTENVDKVVMNESVQENDTGLSFENVEGLSDEDRGMIEDMTGTIERSLDMEKWIQESG</sequence>
<accession>A0AA36B0X7</accession>
<gene>
    <name evidence="2" type="ORF">OCTVUL_1B008308</name>
</gene>
<evidence type="ECO:0000256" key="1">
    <source>
        <dbReference type="SAM" id="MobiDB-lite"/>
    </source>
</evidence>
<reference evidence="2" key="1">
    <citation type="submission" date="2023-08" db="EMBL/GenBank/DDBJ databases">
        <authorList>
            <person name="Alioto T."/>
            <person name="Alioto T."/>
            <person name="Gomez Garrido J."/>
        </authorList>
    </citation>
    <scope>NUCLEOTIDE SEQUENCE</scope>
</reference>
<evidence type="ECO:0000313" key="2">
    <source>
        <dbReference type="EMBL" id="CAI9725905.1"/>
    </source>
</evidence>